<feature type="domain" description="Amino acid transporter transmembrane" evidence="8">
    <location>
        <begin position="99"/>
        <end position="371"/>
    </location>
</feature>
<dbReference type="PANTHER" id="PTHR22950">
    <property type="entry name" value="AMINO ACID TRANSPORTER"/>
    <property type="match status" value="1"/>
</dbReference>
<dbReference type="EMBL" id="FN654334">
    <property type="protein sequence ID" value="CBY32108.1"/>
    <property type="molecule type" value="Genomic_DNA"/>
</dbReference>
<feature type="transmembrane region" description="Helical" evidence="7">
    <location>
        <begin position="194"/>
        <end position="213"/>
    </location>
</feature>
<dbReference type="Pfam" id="PF01490">
    <property type="entry name" value="Aa_trans"/>
    <property type="match status" value="1"/>
</dbReference>
<keyword evidence="4" id="KW-0029">Amino-acid transport</keyword>
<dbReference type="Proteomes" id="UP000011014">
    <property type="component" value="Unassembled WGS sequence"/>
</dbReference>
<evidence type="ECO:0000313" key="9">
    <source>
        <dbReference type="EMBL" id="CBY32108.1"/>
    </source>
</evidence>
<accession>E4Y971</accession>
<feature type="transmembrane region" description="Helical" evidence="7">
    <location>
        <begin position="315"/>
        <end position="336"/>
    </location>
</feature>
<protein>
    <recommendedName>
        <fullName evidence="8">Amino acid transporter transmembrane domain-containing protein</fullName>
    </recommendedName>
</protein>
<feature type="transmembrane region" description="Helical" evidence="7">
    <location>
        <begin position="34"/>
        <end position="56"/>
    </location>
</feature>
<evidence type="ECO:0000256" key="1">
    <source>
        <dbReference type="ARBA" id="ARBA00004141"/>
    </source>
</evidence>
<dbReference type="PANTHER" id="PTHR22950:SF646">
    <property type="entry name" value="SODIUM-COUPLED NEUTRAL AMINO ACID TRANSPORTER 10-RELATED"/>
    <property type="match status" value="1"/>
</dbReference>
<keyword evidence="2" id="KW-0813">Transport</keyword>
<feature type="transmembrane region" description="Helical" evidence="7">
    <location>
        <begin position="114"/>
        <end position="141"/>
    </location>
</feature>
<name>E4Y971_OIKDI</name>
<proteinExistence type="predicted"/>
<sequence length="439" mass="48832">MAGDPDAPHVVNLINSVVGVGILAIPFCFKECGLLLGAIVLAFAGFATFSSVALLLEAAVAKSKRNYEFLCKACFGATGKIGVEFAQIGLMLGTCIAFYVVISVLRELSAIAKFAYFSSCFYVFFLLILTFKTVAGGFLSFDWVFEVKWFDFSGVFKVLPIFALSFTCQAQFFVIYASIADASNAQMLRIMKKTIGLVGFVYIYVGFFGYSLFQEDVKGNMLLNFPRDNILQLTKLGFAMSVIVGFPLMIYPCRQSIFTCFVQPSLAKPTYETLATETAESPVTFIPDNVFRMITAVIVFLTMTVAYFIQDVEVVLQLNGALMGSFIAFILPALCFEKACASTLMKKAKWKYLQRLIFFTGAFALILGLYQNLPAMDGIQQPNYMAVVENVDIEYENMKEKLNDGIEQRDTKYPVPADPELFLVKTKKNNNNNNNNKKT</sequence>
<reference evidence="9" key="1">
    <citation type="journal article" date="2010" name="Science">
        <title>Plasticity of animal genome architecture unmasked by rapid evolution of a pelagic tunicate.</title>
        <authorList>
            <person name="Denoeud F."/>
            <person name="Henriet S."/>
            <person name="Mungpakdee S."/>
            <person name="Aury J.M."/>
            <person name="Da Silva C."/>
            <person name="Brinkmann H."/>
            <person name="Mikhaleva J."/>
            <person name="Olsen L.C."/>
            <person name="Jubin C."/>
            <person name="Canestro C."/>
            <person name="Bouquet J.M."/>
            <person name="Danks G."/>
            <person name="Poulain J."/>
            <person name="Campsteijn C."/>
            <person name="Adamski M."/>
            <person name="Cross I."/>
            <person name="Yadetie F."/>
            <person name="Muffato M."/>
            <person name="Louis A."/>
            <person name="Butcher S."/>
            <person name="Tsagkogeorga G."/>
            <person name="Konrad A."/>
            <person name="Singh S."/>
            <person name="Jensen M.F."/>
            <person name="Cong E.H."/>
            <person name="Eikeseth-Otteraa H."/>
            <person name="Noel B."/>
            <person name="Anthouard V."/>
            <person name="Porcel B.M."/>
            <person name="Kachouri-Lafond R."/>
            <person name="Nishino A."/>
            <person name="Ugolini M."/>
            <person name="Chourrout P."/>
            <person name="Nishida H."/>
            <person name="Aasland R."/>
            <person name="Huzurbazar S."/>
            <person name="Westhof E."/>
            <person name="Delsuc F."/>
            <person name="Lehrach H."/>
            <person name="Reinhardt R."/>
            <person name="Weissenbach J."/>
            <person name="Roy S.W."/>
            <person name="Artiguenave F."/>
            <person name="Postlethwait J.H."/>
            <person name="Manak J.R."/>
            <person name="Thompson E.M."/>
            <person name="Jaillon O."/>
            <person name="Du Pasquier L."/>
            <person name="Boudinot P."/>
            <person name="Liberles D.A."/>
            <person name="Volff J.N."/>
            <person name="Philippe H."/>
            <person name="Lenhard B."/>
            <person name="Roest Crollius H."/>
            <person name="Wincker P."/>
            <person name="Chourrout D."/>
        </authorList>
    </citation>
    <scope>NUCLEOTIDE SEQUENCE [LARGE SCALE GENOMIC DNA]</scope>
</reference>
<evidence type="ECO:0000259" key="8">
    <source>
        <dbReference type="Pfam" id="PF01490"/>
    </source>
</evidence>
<feature type="transmembrane region" description="Helical" evidence="7">
    <location>
        <begin position="12"/>
        <end position="29"/>
    </location>
</feature>
<dbReference type="InterPro" id="IPR013057">
    <property type="entry name" value="AA_transpt_TM"/>
</dbReference>
<keyword evidence="5 7" id="KW-1133">Transmembrane helix</keyword>
<feature type="transmembrane region" description="Helical" evidence="7">
    <location>
        <begin position="233"/>
        <end position="251"/>
    </location>
</feature>
<feature type="transmembrane region" description="Helical" evidence="7">
    <location>
        <begin position="290"/>
        <end position="309"/>
    </location>
</feature>
<organism evidence="9">
    <name type="scientific">Oikopleura dioica</name>
    <name type="common">Tunicate</name>
    <dbReference type="NCBI Taxonomy" id="34765"/>
    <lineage>
        <taxon>Eukaryota</taxon>
        <taxon>Metazoa</taxon>
        <taxon>Chordata</taxon>
        <taxon>Tunicata</taxon>
        <taxon>Appendicularia</taxon>
        <taxon>Copelata</taxon>
        <taxon>Oikopleuridae</taxon>
        <taxon>Oikopleura</taxon>
    </lineage>
</organism>
<evidence type="ECO:0000256" key="4">
    <source>
        <dbReference type="ARBA" id="ARBA00022970"/>
    </source>
</evidence>
<gene>
    <name evidence="9" type="ORF">GSOID_T00029407001</name>
</gene>
<dbReference type="GO" id="GO:0015179">
    <property type="term" value="F:L-amino acid transmembrane transporter activity"/>
    <property type="evidence" value="ECO:0007669"/>
    <property type="project" value="TreeGrafter"/>
</dbReference>
<keyword evidence="3 7" id="KW-0812">Transmembrane</keyword>
<feature type="transmembrane region" description="Helical" evidence="7">
    <location>
        <begin position="161"/>
        <end position="182"/>
    </location>
</feature>
<evidence type="ECO:0000256" key="7">
    <source>
        <dbReference type="SAM" id="Phobius"/>
    </source>
</evidence>
<dbReference type="AlphaFoldDB" id="E4Y971"/>
<comment type="subcellular location">
    <subcellularLocation>
        <location evidence="1">Membrane</location>
        <topology evidence="1">Multi-pass membrane protein</topology>
    </subcellularLocation>
</comment>
<feature type="transmembrane region" description="Helical" evidence="7">
    <location>
        <begin position="85"/>
        <end position="102"/>
    </location>
</feature>
<feature type="transmembrane region" description="Helical" evidence="7">
    <location>
        <begin position="356"/>
        <end position="373"/>
    </location>
</feature>
<evidence type="ECO:0000256" key="5">
    <source>
        <dbReference type="ARBA" id="ARBA00022989"/>
    </source>
</evidence>
<keyword evidence="6 7" id="KW-0472">Membrane</keyword>
<evidence type="ECO:0000256" key="6">
    <source>
        <dbReference type="ARBA" id="ARBA00023136"/>
    </source>
</evidence>
<evidence type="ECO:0000256" key="3">
    <source>
        <dbReference type="ARBA" id="ARBA00022692"/>
    </source>
</evidence>
<evidence type="ECO:0000256" key="2">
    <source>
        <dbReference type="ARBA" id="ARBA00022448"/>
    </source>
</evidence>
<dbReference type="GO" id="GO:0016020">
    <property type="term" value="C:membrane"/>
    <property type="evidence" value="ECO:0007669"/>
    <property type="project" value="UniProtKB-SubCell"/>
</dbReference>